<reference evidence="3" key="2">
    <citation type="submission" date="2020-06" db="EMBL/GenBank/DDBJ databases">
        <authorList>
            <person name="Wang Y."/>
        </authorList>
    </citation>
    <scope>NUCLEOTIDE SEQUENCE</scope>
    <source>
        <strain evidence="3">L19a</strain>
        <strain evidence="2">T1C4</strain>
        <strain evidence="1">T1L11</strain>
    </source>
</reference>
<sequence length="211" mass="24462">MVQSMWSIYGGEEMITRKKFDFIKENYSQYASWAVWAEQEEKPKSKMGDLTILDPDINENLLSELNPEVVLVALNFSLDVKHQPWGNFHSHRPNATDYKTRFALKGSTLWGGYMTDIIKNYPEKESGNVSVYLKLHREFERNNIKFFRKELKDIGANNPLLVAFGNEVNDVLNRNITDLEILKIPHYASHQGAAPYREEVLKLIKNRARGN</sequence>
<dbReference type="EMBL" id="JACATF010000017">
    <property type="protein sequence ID" value="NWK07730.1"/>
    <property type="molecule type" value="Genomic_DNA"/>
</dbReference>
<gene>
    <name evidence="2" type="ORF">HX847_04885</name>
    <name evidence="1" type="ORF">HX848_07625</name>
    <name evidence="3" type="ORF">HX853_04215</name>
</gene>
<dbReference type="Proteomes" id="UP000535457">
    <property type="component" value="Unassembled WGS sequence"/>
</dbReference>
<reference evidence="4 5" key="1">
    <citation type="journal article" date="2019" name="Environ. Microbiol.">
        <title>Genomics insights into ecotype formation of ammonia-oxidizing archaea in the deep ocean.</title>
        <authorList>
            <person name="Wang Y."/>
            <person name="Huang J.M."/>
            <person name="Cui G.J."/>
            <person name="Nunoura T."/>
            <person name="Takaki Y."/>
            <person name="Li W.L."/>
            <person name="Li J."/>
            <person name="Gao Z.M."/>
            <person name="Takai K."/>
            <person name="Zhang A.Q."/>
            <person name="Stepanauskas R."/>
        </authorList>
    </citation>
    <scope>NUCLEOTIDE SEQUENCE [LARGE SCALE GENOMIC DNA]</scope>
    <source>
        <strain evidence="3 4">L19a</strain>
        <strain evidence="2 5">T1C4</strain>
        <strain evidence="1 6">T1L11</strain>
    </source>
</reference>
<evidence type="ECO:0000313" key="5">
    <source>
        <dbReference type="Proteomes" id="UP000559282"/>
    </source>
</evidence>
<evidence type="ECO:0000313" key="2">
    <source>
        <dbReference type="EMBL" id="NWK07730.1"/>
    </source>
</evidence>
<dbReference type="EMBL" id="JACATG010000005">
    <property type="protein sequence ID" value="NWK13824.1"/>
    <property type="molecule type" value="Genomic_DNA"/>
</dbReference>
<evidence type="ECO:0000313" key="4">
    <source>
        <dbReference type="Proteomes" id="UP000535457"/>
    </source>
</evidence>
<evidence type="ECO:0000313" key="6">
    <source>
        <dbReference type="Proteomes" id="UP000563820"/>
    </source>
</evidence>
<evidence type="ECO:0000313" key="1">
    <source>
        <dbReference type="EMBL" id="NWJ29228.1"/>
    </source>
</evidence>
<dbReference type="EMBL" id="JACATE010000016">
    <property type="protein sequence ID" value="NWJ29228.1"/>
    <property type="molecule type" value="Genomic_DNA"/>
</dbReference>
<dbReference type="AlphaFoldDB" id="A0A7K4P515"/>
<dbReference type="Proteomes" id="UP000559282">
    <property type="component" value="Unassembled WGS sequence"/>
</dbReference>
<organism evidence="3 4">
    <name type="scientific">Marine Group I thaumarchaeote</name>
    <dbReference type="NCBI Taxonomy" id="2511932"/>
    <lineage>
        <taxon>Archaea</taxon>
        <taxon>Nitrososphaerota</taxon>
        <taxon>Marine Group I</taxon>
    </lineage>
</organism>
<comment type="caution">
    <text evidence="3">The sequence shown here is derived from an EMBL/GenBank/DDBJ whole genome shotgun (WGS) entry which is preliminary data.</text>
</comment>
<dbReference type="Proteomes" id="UP000563820">
    <property type="component" value="Unassembled WGS sequence"/>
</dbReference>
<name>A0A7K4P515_9ARCH</name>
<evidence type="ECO:0008006" key="7">
    <source>
        <dbReference type="Google" id="ProtNLM"/>
    </source>
</evidence>
<evidence type="ECO:0000313" key="3">
    <source>
        <dbReference type="EMBL" id="NWK13824.1"/>
    </source>
</evidence>
<protein>
    <recommendedName>
        <fullName evidence="7">Uracil-DNA glycosylase</fullName>
    </recommendedName>
</protein>
<accession>A0A7K4P515</accession>
<proteinExistence type="predicted"/>